<keyword evidence="1" id="KW-0472">Membrane</keyword>
<evidence type="ECO:0000313" key="2">
    <source>
        <dbReference type="EMBL" id="VVE74036.1"/>
    </source>
</evidence>
<evidence type="ECO:0000313" key="3">
    <source>
        <dbReference type="Proteomes" id="UP000414136"/>
    </source>
</evidence>
<accession>A0A5E5ALT0</accession>
<dbReference type="Proteomes" id="UP000414136">
    <property type="component" value="Unassembled WGS sequence"/>
</dbReference>
<evidence type="ECO:0000256" key="1">
    <source>
        <dbReference type="SAM" id="Phobius"/>
    </source>
</evidence>
<sequence>MATDEKPGAVRRFWDMTINVQSLAMALVGGILSIAIAYAGVVSRVDKLEAREQGQDDRMGRIEQTQIQQKADTNQQLRDISSDVKDVRNLLMNNAAGARTDMKRWAR</sequence>
<keyword evidence="3" id="KW-1185">Reference proteome</keyword>
<gene>
    <name evidence="2" type="ORF">PCA31118_04666</name>
</gene>
<proteinExistence type="predicted"/>
<name>A0A5E5ALT0_9BURK</name>
<dbReference type="AlphaFoldDB" id="A0A5E5ALT0"/>
<reference evidence="2 3" key="1">
    <citation type="submission" date="2019-08" db="EMBL/GenBank/DDBJ databases">
        <authorList>
            <person name="Peeters C."/>
        </authorList>
    </citation>
    <scope>NUCLEOTIDE SEQUENCE [LARGE SCALE GENOMIC DNA]</scope>
    <source>
        <strain evidence="2 3">LMG 31118</strain>
    </source>
</reference>
<dbReference type="OrthoDB" id="9133266at2"/>
<dbReference type="EMBL" id="CABPSQ010000013">
    <property type="protein sequence ID" value="VVE74036.1"/>
    <property type="molecule type" value="Genomic_DNA"/>
</dbReference>
<organism evidence="2 3">
    <name type="scientific">Pandoraea captiosa</name>
    <dbReference type="NCBI Taxonomy" id="2508302"/>
    <lineage>
        <taxon>Bacteria</taxon>
        <taxon>Pseudomonadati</taxon>
        <taxon>Pseudomonadota</taxon>
        <taxon>Betaproteobacteria</taxon>
        <taxon>Burkholderiales</taxon>
        <taxon>Burkholderiaceae</taxon>
        <taxon>Pandoraea</taxon>
    </lineage>
</organism>
<feature type="transmembrane region" description="Helical" evidence="1">
    <location>
        <begin position="20"/>
        <end position="41"/>
    </location>
</feature>
<keyword evidence="1" id="KW-1133">Transmembrane helix</keyword>
<dbReference type="RefSeq" id="WP_150627334.1">
    <property type="nucleotide sequence ID" value="NZ_CABPSQ010000013.1"/>
</dbReference>
<protein>
    <submittedName>
        <fullName evidence="2">Uncharacterized protein</fullName>
    </submittedName>
</protein>
<keyword evidence="1" id="KW-0812">Transmembrane</keyword>